<comment type="caution">
    <text evidence="3">The sequence shown here is derived from an EMBL/GenBank/DDBJ whole genome shotgun (WGS) entry which is preliminary data.</text>
</comment>
<keyword evidence="4" id="KW-1185">Reference proteome</keyword>
<proteinExistence type="predicted"/>
<feature type="domain" description="Thioesterase" evidence="2">
    <location>
        <begin position="49"/>
        <end position="124"/>
    </location>
</feature>
<protein>
    <submittedName>
        <fullName evidence="3">PaaI family thioesterase</fullName>
    </submittedName>
</protein>
<reference evidence="3 4" key="1">
    <citation type="submission" date="2018-09" db="EMBL/GenBank/DDBJ databases">
        <authorList>
            <person name="Zhu H."/>
        </authorList>
    </citation>
    <scope>NUCLEOTIDE SEQUENCE [LARGE SCALE GENOMIC DNA]</scope>
    <source>
        <strain evidence="3 4">K2S05-167</strain>
    </source>
</reference>
<keyword evidence="1" id="KW-0378">Hydrolase</keyword>
<dbReference type="PANTHER" id="PTHR43240:SF8">
    <property type="entry name" value="PHENYLACETIC ACID DEGRADATION-RELATED PROTEIN"/>
    <property type="match status" value="1"/>
</dbReference>
<dbReference type="OrthoDB" id="9798208at2"/>
<dbReference type="InterPro" id="IPR003736">
    <property type="entry name" value="PAAI_dom"/>
</dbReference>
<dbReference type="AlphaFoldDB" id="A0A418VC21"/>
<dbReference type="CDD" id="cd03443">
    <property type="entry name" value="PaaI_thioesterase"/>
    <property type="match status" value="1"/>
</dbReference>
<dbReference type="Proteomes" id="UP000286287">
    <property type="component" value="Unassembled WGS sequence"/>
</dbReference>
<dbReference type="InterPro" id="IPR029069">
    <property type="entry name" value="HotDog_dom_sf"/>
</dbReference>
<dbReference type="Pfam" id="PF03061">
    <property type="entry name" value="4HBT"/>
    <property type="match status" value="1"/>
</dbReference>
<dbReference type="NCBIfam" id="TIGR00369">
    <property type="entry name" value="unchar_dom_1"/>
    <property type="match status" value="1"/>
</dbReference>
<dbReference type="SUPFAM" id="SSF54637">
    <property type="entry name" value="Thioesterase/thiol ester dehydrase-isomerase"/>
    <property type="match status" value="1"/>
</dbReference>
<dbReference type="RefSeq" id="WP_119766299.1">
    <property type="nucleotide sequence ID" value="NZ_QYUJ01000014.1"/>
</dbReference>
<evidence type="ECO:0000313" key="3">
    <source>
        <dbReference type="EMBL" id="RJF73542.1"/>
    </source>
</evidence>
<organism evidence="3 4">
    <name type="scientific">Deinococcus cavernae</name>
    <dbReference type="NCBI Taxonomy" id="2320857"/>
    <lineage>
        <taxon>Bacteria</taxon>
        <taxon>Thermotogati</taxon>
        <taxon>Deinococcota</taxon>
        <taxon>Deinococci</taxon>
        <taxon>Deinococcales</taxon>
        <taxon>Deinococcaceae</taxon>
        <taxon>Deinococcus</taxon>
    </lineage>
</organism>
<dbReference type="GO" id="GO:0005829">
    <property type="term" value="C:cytosol"/>
    <property type="evidence" value="ECO:0007669"/>
    <property type="project" value="TreeGrafter"/>
</dbReference>
<dbReference type="EMBL" id="QYUJ01000014">
    <property type="protein sequence ID" value="RJF73542.1"/>
    <property type="molecule type" value="Genomic_DNA"/>
</dbReference>
<sequence>MPQPIPTLDELNARNAGYLPGLIGLKFTHVERTVLRSELTLRPELLAPNGFLHAAAIIALADTTAGYGTRLLLPDGANFTTIELKSNHLGTAREGTITCEARNVHAGRSTQVWDAEVRSPEGKIIALFRCTQAVLSPRSDERTAAG</sequence>
<accession>A0A418VC21</accession>
<dbReference type="InterPro" id="IPR006683">
    <property type="entry name" value="Thioestr_dom"/>
</dbReference>
<name>A0A418VC21_9DEIO</name>
<evidence type="ECO:0000259" key="2">
    <source>
        <dbReference type="Pfam" id="PF03061"/>
    </source>
</evidence>
<evidence type="ECO:0000313" key="4">
    <source>
        <dbReference type="Proteomes" id="UP000286287"/>
    </source>
</evidence>
<dbReference type="GO" id="GO:0061522">
    <property type="term" value="F:1,4-dihydroxy-2-naphthoyl-CoA thioesterase activity"/>
    <property type="evidence" value="ECO:0007669"/>
    <property type="project" value="TreeGrafter"/>
</dbReference>
<dbReference type="PANTHER" id="PTHR43240">
    <property type="entry name" value="1,4-DIHYDROXY-2-NAPHTHOYL-COA THIOESTERASE 1"/>
    <property type="match status" value="1"/>
</dbReference>
<evidence type="ECO:0000256" key="1">
    <source>
        <dbReference type="ARBA" id="ARBA00022801"/>
    </source>
</evidence>
<gene>
    <name evidence="3" type="ORF">D3875_05740</name>
</gene>
<dbReference type="Gene3D" id="3.10.129.10">
    <property type="entry name" value="Hotdog Thioesterase"/>
    <property type="match status" value="1"/>
</dbReference>